<sequence>MHSAIFPYFHIVQSQTPSQLHTHTPISAVDYVPLSLSRSHSHVTLQPIPSPTVGNEVNPTHPGMTAISAGTATTPHCVRPAHLPVIPLVGSLPVPQKVINRPMTHIHAPPGSRQTEERAKPADQPAPSVSAGSCMMCRTAIMRNSGTAPLATAIATPTVSSSIPNISKSPPTIQTQIDLYGSAQDCTGNFGAARSLSVQIYTNNITLCRPIQTWHTIALWVK</sequence>
<dbReference type="EMBL" id="JAGFBS010000005">
    <property type="protein sequence ID" value="KAG6379025.1"/>
    <property type="molecule type" value="Genomic_DNA"/>
</dbReference>
<reference evidence="2" key="1">
    <citation type="submission" date="2021-03" db="EMBL/GenBank/DDBJ databases">
        <title>Evolutionary innovations through gain and loss of genes in the ectomycorrhizal Boletales.</title>
        <authorList>
            <person name="Wu G."/>
            <person name="Miyauchi S."/>
            <person name="Morin E."/>
            <person name="Yang Z.-L."/>
            <person name="Xu J."/>
            <person name="Martin F.M."/>
        </authorList>
    </citation>
    <scope>NUCLEOTIDE SEQUENCE</scope>
    <source>
        <strain evidence="2">BR01</strain>
    </source>
</reference>
<accession>A0A8I3AE29</accession>
<dbReference type="Proteomes" id="UP000683000">
    <property type="component" value="Unassembled WGS sequence"/>
</dbReference>
<proteinExistence type="predicted"/>
<evidence type="ECO:0000256" key="1">
    <source>
        <dbReference type="SAM" id="MobiDB-lite"/>
    </source>
</evidence>
<dbReference type="AlphaFoldDB" id="A0A8I3AE29"/>
<feature type="region of interest" description="Disordered" evidence="1">
    <location>
        <begin position="103"/>
        <end position="130"/>
    </location>
</feature>
<gene>
    <name evidence="2" type="ORF">JVT61DRAFT_11449</name>
</gene>
<comment type="caution">
    <text evidence="2">The sequence shown here is derived from an EMBL/GenBank/DDBJ whole genome shotgun (WGS) entry which is preliminary data.</text>
</comment>
<evidence type="ECO:0000313" key="3">
    <source>
        <dbReference type="Proteomes" id="UP000683000"/>
    </source>
</evidence>
<keyword evidence="3" id="KW-1185">Reference proteome</keyword>
<name>A0A8I3AE29_9AGAM</name>
<protein>
    <submittedName>
        <fullName evidence="2">Uncharacterized protein</fullName>
    </submittedName>
</protein>
<organism evidence="2 3">
    <name type="scientific">Boletus reticuloceps</name>
    <dbReference type="NCBI Taxonomy" id="495285"/>
    <lineage>
        <taxon>Eukaryota</taxon>
        <taxon>Fungi</taxon>
        <taxon>Dikarya</taxon>
        <taxon>Basidiomycota</taxon>
        <taxon>Agaricomycotina</taxon>
        <taxon>Agaricomycetes</taxon>
        <taxon>Agaricomycetidae</taxon>
        <taxon>Boletales</taxon>
        <taxon>Boletineae</taxon>
        <taxon>Boletaceae</taxon>
        <taxon>Boletoideae</taxon>
        <taxon>Boletus</taxon>
    </lineage>
</organism>
<evidence type="ECO:0000313" key="2">
    <source>
        <dbReference type="EMBL" id="KAG6379025.1"/>
    </source>
</evidence>